<organism evidence="1 2">
    <name type="scientific">Folsomia candida</name>
    <name type="common">Springtail</name>
    <dbReference type="NCBI Taxonomy" id="158441"/>
    <lineage>
        <taxon>Eukaryota</taxon>
        <taxon>Metazoa</taxon>
        <taxon>Ecdysozoa</taxon>
        <taxon>Arthropoda</taxon>
        <taxon>Hexapoda</taxon>
        <taxon>Collembola</taxon>
        <taxon>Entomobryomorpha</taxon>
        <taxon>Isotomoidea</taxon>
        <taxon>Isotomidae</taxon>
        <taxon>Proisotominae</taxon>
        <taxon>Folsomia</taxon>
    </lineage>
</organism>
<evidence type="ECO:0000313" key="2">
    <source>
        <dbReference type="Proteomes" id="UP000198287"/>
    </source>
</evidence>
<dbReference type="EMBL" id="LNIX01000031">
    <property type="protein sequence ID" value="OXA41029.1"/>
    <property type="molecule type" value="Genomic_DNA"/>
</dbReference>
<dbReference type="AlphaFoldDB" id="A0A226D743"/>
<gene>
    <name evidence="1" type="ORF">Fcan01_24400</name>
</gene>
<comment type="caution">
    <text evidence="1">The sequence shown here is derived from an EMBL/GenBank/DDBJ whole genome shotgun (WGS) entry which is preliminary data.</text>
</comment>
<protein>
    <submittedName>
        <fullName evidence="1">Uncharacterized protein</fullName>
    </submittedName>
</protein>
<evidence type="ECO:0000313" key="1">
    <source>
        <dbReference type="EMBL" id="OXA41029.1"/>
    </source>
</evidence>
<accession>A0A226D743</accession>
<dbReference type="Proteomes" id="UP000198287">
    <property type="component" value="Unassembled WGS sequence"/>
</dbReference>
<name>A0A226D743_FOLCA</name>
<sequence length="120" mass="14257">MRKTLKIGETTRTHAFCNKTWTDAEKLYRSKGPVCMGRKFLIKEIFREDELRHATRARRRRMRGQEDTGEAKKLDENRQWQILDLIRYLVSQGEKGVCRPALYLGPWSIPVEKYMRAEVI</sequence>
<keyword evidence="2" id="KW-1185">Reference proteome</keyword>
<reference evidence="1 2" key="1">
    <citation type="submission" date="2015-12" db="EMBL/GenBank/DDBJ databases">
        <title>The genome of Folsomia candida.</title>
        <authorList>
            <person name="Faddeeva A."/>
            <person name="Derks M.F."/>
            <person name="Anvar Y."/>
            <person name="Smit S."/>
            <person name="Van Straalen N."/>
            <person name="Roelofs D."/>
        </authorList>
    </citation>
    <scope>NUCLEOTIDE SEQUENCE [LARGE SCALE GENOMIC DNA]</scope>
    <source>
        <strain evidence="1 2">VU population</strain>
        <tissue evidence="1">Whole body</tissue>
    </source>
</reference>
<proteinExistence type="predicted"/>